<dbReference type="Pfam" id="PF02522">
    <property type="entry name" value="Antibiotic_NAT"/>
    <property type="match status" value="1"/>
</dbReference>
<evidence type="ECO:0000256" key="5">
    <source>
        <dbReference type="RuleBase" id="RU365031"/>
    </source>
</evidence>
<evidence type="ECO:0000313" key="7">
    <source>
        <dbReference type="Proteomes" id="UP001149400"/>
    </source>
</evidence>
<comment type="caution">
    <text evidence="6">The sequence shown here is derived from an EMBL/GenBank/DDBJ whole genome shotgun (WGS) entry which is preliminary data.</text>
</comment>
<evidence type="ECO:0000313" key="6">
    <source>
        <dbReference type="EMBL" id="MDD1794485.1"/>
    </source>
</evidence>
<evidence type="ECO:0000256" key="1">
    <source>
        <dbReference type="ARBA" id="ARBA00006383"/>
    </source>
</evidence>
<dbReference type="PANTHER" id="PTHR11104">
    <property type="entry name" value="AMINOGLYCOSIDE N3-ACETYLTRANSFERASE"/>
    <property type="match status" value="1"/>
</dbReference>
<comment type="similarity">
    <text evidence="1 5">Belongs to the antibiotic N-acetyltransferase family.</text>
</comment>
<evidence type="ECO:0000256" key="4">
    <source>
        <dbReference type="ARBA" id="ARBA00023315"/>
    </source>
</evidence>
<evidence type="ECO:0000256" key="2">
    <source>
        <dbReference type="ARBA" id="ARBA00012882"/>
    </source>
</evidence>
<accession>A0ABT5R3M5</accession>
<comment type="catalytic activity">
    <reaction evidence="5">
        <text>a 2-deoxystreptamine antibiotic + acetyl-CoA = an N(3)-acetyl-2-deoxystreptamine antibiotic + CoA + H(+)</text>
        <dbReference type="Rhea" id="RHEA:12665"/>
        <dbReference type="ChEBI" id="CHEBI:15378"/>
        <dbReference type="ChEBI" id="CHEBI:57287"/>
        <dbReference type="ChEBI" id="CHEBI:57288"/>
        <dbReference type="ChEBI" id="CHEBI:57921"/>
        <dbReference type="ChEBI" id="CHEBI:77452"/>
        <dbReference type="EC" id="2.3.1.81"/>
    </reaction>
</comment>
<name>A0ABT5R3M5_9GAMM</name>
<dbReference type="SUPFAM" id="SSF110710">
    <property type="entry name" value="TTHA0583/YokD-like"/>
    <property type="match status" value="1"/>
</dbReference>
<evidence type="ECO:0000256" key="3">
    <source>
        <dbReference type="ARBA" id="ARBA00022679"/>
    </source>
</evidence>
<keyword evidence="5" id="KW-0046">Antibiotic resistance</keyword>
<dbReference type="PANTHER" id="PTHR11104:SF0">
    <property type="entry name" value="SPBETA PROPHAGE-DERIVED AMINOGLYCOSIDE N(3')-ACETYLTRANSFERASE-LIKE PROTEIN YOKD"/>
    <property type="match status" value="1"/>
</dbReference>
<sequence length="277" mass="30333">MNTKDQVKSAIDALSLANKVIFVHASMRSLGQLEGGASTLLNMLLAQGCTVIVPSFNYDTLCYPPQDDNYQQNGHRGEWQFDNIRPFDRNDNRIEVSMGKFAATVVSHQERFRTDHPIGSFAGVGPKAEAVLSHQSDIDVYGHYQYCTNATDAIVLSVGVTLNSITPIHFAEQISGRQLFRRWARTQARGDVEVCVGSCSEGFHQLEKTLQPIATSIDVGLGQWTSYPLAALIQESARAISVNPTITQCAPECPRCQDMAAGGLISTVQGKQPDLFQ</sequence>
<dbReference type="RefSeq" id="WP_274165312.1">
    <property type="nucleotide sequence ID" value="NZ_JAJUBC010000017.1"/>
</dbReference>
<proteinExistence type="inferred from homology"/>
<reference evidence="6" key="1">
    <citation type="submission" date="2021-12" db="EMBL/GenBank/DDBJ databases">
        <title>Enterovibrio ZSDZ35 sp. nov. and Enterovibrio ZSDZ42 sp. nov., isolated from coastal seawater in Qingdao.</title>
        <authorList>
            <person name="Zhang P."/>
        </authorList>
    </citation>
    <scope>NUCLEOTIDE SEQUENCE</scope>
    <source>
        <strain evidence="6">ZSDZ42</strain>
    </source>
</reference>
<keyword evidence="3 5" id="KW-0808">Transferase</keyword>
<dbReference type="EMBL" id="JAJUBC010000017">
    <property type="protein sequence ID" value="MDD1794485.1"/>
    <property type="molecule type" value="Genomic_DNA"/>
</dbReference>
<keyword evidence="4 5" id="KW-0012">Acyltransferase</keyword>
<dbReference type="EC" id="2.3.1.-" evidence="5"/>
<dbReference type="InterPro" id="IPR003679">
    <property type="entry name" value="Amioglycoside_AcTrfase"/>
</dbReference>
<dbReference type="InterPro" id="IPR028345">
    <property type="entry name" value="Antibiotic_NAT-like"/>
</dbReference>
<dbReference type="Proteomes" id="UP001149400">
    <property type="component" value="Unassembled WGS sequence"/>
</dbReference>
<protein>
    <recommendedName>
        <fullName evidence="2 5">Aminoglycoside N(3)-acetyltransferase</fullName>
        <ecNumber evidence="5">2.3.1.-</ecNumber>
    </recommendedName>
</protein>
<gene>
    <name evidence="6" type="ORF">LRP50_15225</name>
</gene>
<organism evidence="6 7">
    <name type="scientific">Enterovibrio gelatinilyticus</name>
    <dbReference type="NCBI Taxonomy" id="2899819"/>
    <lineage>
        <taxon>Bacteria</taxon>
        <taxon>Pseudomonadati</taxon>
        <taxon>Pseudomonadota</taxon>
        <taxon>Gammaproteobacteria</taxon>
        <taxon>Vibrionales</taxon>
        <taxon>Vibrionaceae</taxon>
        <taxon>Enterovibrio</taxon>
    </lineage>
</organism>
<keyword evidence="7" id="KW-1185">Reference proteome</keyword>